<proteinExistence type="predicted"/>
<accession>A0A291GP83</accession>
<dbReference type="AlphaFoldDB" id="A0A291GP83"/>
<dbReference type="KEGG" id="brz:CFK38_11270"/>
<protein>
    <submittedName>
        <fullName evidence="1">Uncharacterized protein</fullName>
    </submittedName>
</protein>
<dbReference type="RefSeq" id="WP_096803153.1">
    <property type="nucleotide sequence ID" value="NZ_CP023563.1"/>
</dbReference>
<evidence type="ECO:0000313" key="1">
    <source>
        <dbReference type="EMBL" id="ATG52035.1"/>
    </source>
</evidence>
<organism evidence="1 2">
    <name type="scientific">Brachybacterium vulturis</name>
    <dbReference type="NCBI Taxonomy" id="2017484"/>
    <lineage>
        <taxon>Bacteria</taxon>
        <taxon>Bacillati</taxon>
        <taxon>Actinomycetota</taxon>
        <taxon>Actinomycetes</taxon>
        <taxon>Micrococcales</taxon>
        <taxon>Dermabacteraceae</taxon>
        <taxon>Brachybacterium</taxon>
    </lineage>
</organism>
<evidence type="ECO:0000313" key="2">
    <source>
        <dbReference type="Proteomes" id="UP000218165"/>
    </source>
</evidence>
<dbReference type="Proteomes" id="UP000218165">
    <property type="component" value="Chromosome"/>
</dbReference>
<reference evidence="2" key="1">
    <citation type="submission" date="2017-09" db="EMBL/GenBank/DDBJ databases">
        <title>Brachybacterium sp. VM2412.</title>
        <authorList>
            <person name="Tak E.J."/>
            <person name="Bae J.-W."/>
        </authorList>
    </citation>
    <scope>NUCLEOTIDE SEQUENCE [LARGE SCALE GENOMIC DNA]</scope>
    <source>
        <strain evidence="2">VM2412</strain>
    </source>
</reference>
<sequence>MFTASLSPCEQLHEDIDLLDAAGWPRERVAYELSDGQIEEMIDVYLSRGDDAVAGALGGVLCEVDNG</sequence>
<gene>
    <name evidence="1" type="ORF">CFK38_11270</name>
</gene>
<keyword evidence="2" id="KW-1185">Reference proteome</keyword>
<dbReference type="EMBL" id="CP023563">
    <property type="protein sequence ID" value="ATG52035.1"/>
    <property type="molecule type" value="Genomic_DNA"/>
</dbReference>
<name>A0A291GP83_9MICO</name>